<organism evidence="2 3">
    <name type="scientific">Ogataea philodendri</name>
    <dbReference type="NCBI Taxonomy" id="1378263"/>
    <lineage>
        <taxon>Eukaryota</taxon>
        <taxon>Fungi</taxon>
        <taxon>Dikarya</taxon>
        <taxon>Ascomycota</taxon>
        <taxon>Saccharomycotina</taxon>
        <taxon>Pichiomycetes</taxon>
        <taxon>Pichiales</taxon>
        <taxon>Pichiaceae</taxon>
        <taxon>Ogataea</taxon>
    </lineage>
</organism>
<name>A0A9P8NZ30_9ASCO</name>
<dbReference type="RefSeq" id="XP_046059444.1">
    <property type="nucleotide sequence ID" value="XM_046206806.1"/>
</dbReference>
<keyword evidence="3" id="KW-1185">Reference proteome</keyword>
<protein>
    <submittedName>
        <fullName evidence="2">Uncharacterized protein</fullName>
    </submittedName>
</protein>
<dbReference type="GeneID" id="70237571"/>
<dbReference type="AlphaFoldDB" id="A0A9P8NZ30"/>
<dbReference type="Proteomes" id="UP000769157">
    <property type="component" value="Unassembled WGS sequence"/>
</dbReference>
<reference evidence="2" key="1">
    <citation type="journal article" date="2021" name="Open Biol.">
        <title>Shared evolutionary footprints suggest mitochondrial oxidative damage underlies multiple complex I losses in fungi.</title>
        <authorList>
            <person name="Schikora-Tamarit M.A."/>
            <person name="Marcet-Houben M."/>
            <person name="Nosek J."/>
            <person name="Gabaldon T."/>
        </authorList>
    </citation>
    <scope>NUCLEOTIDE SEQUENCE</scope>
    <source>
        <strain evidence="2">CBS6075</strain>
    </source>
</reference>
<evidence type="ECO:0000313" key="3">
    <source>
        <dbReference type="Proteomes" id="UP000769157"/>
    </source>
</evidence>
<proteinExistence type="predicted"/>
<sequence>MSGPPAKQPPSEPDRPVFKSLTVSLSSESLKNDFQSSMIDEFDLPDIDDDETDSEFGGKVEQLYDRSSEGLELGDYSFVGFSDSTEKSSDLDALYHQMAKALEYRDKLLVKAVIKELEKEIRPKLKKMEQNQHKYELLKKIYKLPSVSNLASQDKKPAPKQPRKSQKSKRRHSSVHQHTPLTPISEESDKSETSSLQRTRSHDTSHTTASSGSRSASSIPIPIPIPSLDPTYNRAVDQRDLRVLSTIELISIKNRLQNRTFPDVGRITGLVLKFEQNSDYTPGTRKSLVIRKLNNKALLQEIEFELNVRGEVSKSVL</sequence>
<evidence type="ECO:0000256" key="1">
    <source>
        <dbReference type="SAM" id="MobiDB-lite"/>
    </source>
</evidence>
<feature type="compositionally biased region" description="Low complexity" evidence="1">
    <location>
        <begin position="210"/>
        <end position="220"/>
    </location>
</feature>
<evidence type="ECO:0000313" key="2">
    <source>
        <dbReference type="EMBL" id="KAH3662355.1"/>
    </source>
</evidence>
<comment type="caution">
    <text evidence="2">The sequence shown here is derived from an EMBL/GenBank/DDBJ whole genome shotgun (WGS) entry which is preliminary data.</text>
</comment>
<reference evidence="2" key="2">
    <citation type="submission" date="2021-01" db="EMBL/GenBank/DDBJ databases">
        <authorList>
            <person name="Schikora-Tamarit M.A."/>
        </authorList>
    </citation>
    <scope>NUCLEOTIDE SEQUENCE</scope>
    <source>
        <strain evidence="2">CBS6075</strain>
    </source>
</reference>
<gene>
    <name evidence="2" type="ORF">OGAPHI_005607</name>
</gene>
<dbReference type="OrthoDB" id="3995400at2759"/>
<dbReference type="EMBL" id="JAEUBE010000378">
    <property type="protein sequence ID" value="KAH3662355.1"/>
    <property type="molecule type" value="Genomic_DNA"/>
</dbReference>
<feature type="region of interest" description="Disordered" evidence="1">
    <location>
        <begin position="148"/>
        <end position="228"/>
    </location>
</feature>
<accession>A0A9P8NZ30</accession>
<feature type="compositionally biased region" description="Basic residues" evidence="1">
    <location>
        <begin position="161"/>
        <end position="175"/>
    </location>
</feature>